<sequence length="143" mass="15283">MTTTCEVTIETAERTARARAILMTLAAVVLLVSAALEYGEPAYGAPGARGAGWVVVLLLWLFLLWNGGGLRLRAAMRGLINDELSLQNRSRALAFGFFAGVLAGVAVYFAGWRTEIAAADAIRLPSSIAVAAALLRYAWLESR</sequence>
<organism evidence="2 3">
    <name type="scientific">Sphingomonas parva</name>
    <dbReference type="NCBI Taxonomy" id="2555898"/>
    <lineage>
        <taxon>Bacteria</taxon>
        <taxon>Pseudomonadati</taxon>
        <taxon>Pseudomonadota</taxon>
        <taxon>Alphaproteobacteria</taxon>
        <taxon>Sphingomonadales</taxon>
        <taxon>Sphingomonadaceae</taxon>
        <taxon>Sphingomonas</taxon>
    </lineage>
</organism>
<evidence type="ECO:0000313" key="3">
    <source>
        <dbReference type="Proteomes" id="UP000298213"/>
    </source>
</evidence>
<accession>A0A4Y8ZLP5</accession>
<keyword evidence="1" id="KW-0812">Transmembrane</keyword>
<reference evidence="2 3" key="1">
    <citation type="submission" date="2019-03" db="EMBL/GenBank/DDBJ databases">
        <title>Genome sequence of Sphingomonas sp. 17J27-24.</title>
        <authorList>
            <person name="Kim M."/>
            <person name="Maeng S."/>
            <person name="Sathiyaraj S."/>
        </authorList>
    </citation>
    <scope>NUCLEOTIDE SEQUENCE [LARGE SCALE GENOMIC DNA]</scope>
    <source>
        <strain evidence="2 3">17J27-24</strain>
    </source>
</reference>
<comment type="caution">
    <text evidence="2">The sequence shown here is derived from an EMBL/GenBank/DDBJ whole genome shotgun (WGS) entry which is preliminary data.</text>
</comment>
<feature type="transmembrane region" description="Helical" evidence="1">
    <location>
        <begin position="122"/>
        <end position="139"/>
    </location>
</feature>
<feature type="transmembrane region" description="Helical" evidence="1">
    <location>
        <begin position="20"/>
        <end position="39"/>
    </location>
</feature>
<name>A0A4Y8ZLP5_9SPHN</name>
<dbReference type="Proteomes" id="UP000298213">
    <property type="component" value="Unassembled WGS sequence"/>
</dbReference>
<evidence type="ECO:0000256" key="1">
    <source>
        <dbReference type="SAM" id="Phobius"/>
    </source>
</evidence>
<feature type="transmembrane region" description="Helical" evidence="1">
    <location>
        <begin position="92"/>
        <end position="110"/>
    </location>
</feature>
<evidence type="ECO:0000313" key="2">
    <source>
        <dbReference type="EMBL" id="TFI56884.1"/>
    </source>
</evidence>
<dbReference type="EMBL" id="SPDV01000047">
    <property type="protein sequence ID" value="TFI56884.1"/>
    <property type="molecule type" value="Genomic_DNA"/>
</dbReference>
<keyword evidence="3" id="KW-1185">Reference proteome</keyword>
<proteinExistence type="predicted"/>
<protein>
    <submittedName>
        <fullName evidence="2">Uncharacterized protein</fullName>
    </submittedName>
</protein>
<keyword evidence="1" id="KW-0472">Membrane</keyword>
<dbReference type="RefSeq" id="WP_135089659.1">
    <property type="nucleotide sequence ID" value="NZ_SPDV01000047.1"/>
</dbReference>
<gene>
    <name evidence="2" type="ORF">E2493_17930</name>
</gene>
<dbReference type="AlphaFoldDB" id="A0A4Y8ZLP5"/>
<keyword evidence="1" id="KW-1133">Transmembrane helix</keyword>
<feature type="transmembrane region" description="Helical" evidence="1">
    <location>
        <begin position="51"/>
        <end position="72"/>
    </location>
</feature>